<protein>
    <submittedName>
        <fullName evidence="1">Uncharacterized protein</fullName>
    </submittedName>
</protein>
<sequence>MKLPETVKRGLQTRKTNKVTQGCAISVVESMKKISLDLWGVGCTVKTVASVGDIAFLIFFSGLRQEFDDSDPGRCGFE</sequence>
<keyword evidence="2" id="KW-1185">Reference proteome</keyword>
<evidence type="ECO:0000313" key="2">
    <source>
        <dbReference type="Proteomes" id="UP001241605"/>
    </source>
</evidence>
<accession>A0ABY8QFD8</accession>
<dbReference type="RefSeq" id="WP_282299541.1">
    <property type="nucleotide sequence ID" value="NZ_CP124616.1"/>
</dbReference>
<proteinExistence type="predicted"/>
<name>A0ABY8QFD8_9RHOB</name>
<reference evidence="1 2" key="1">
    <citation type="submission" date="2023-05" db="EMBL/GenBank/DDBJ databases">
        <title>YMD87, complete Genome.</title>
        <authorList>
            <person name="Zhang J."/>
            <person name="Xu X."/>
        </authorList>
    </citation>
    <scope>NUCLEOTIDE SEQUENCE [LARGE SCALE GENOMIC DNA]</scope>
    <source>
        <strain evidence="1 2">YMD87</strain>
    </source>
</reference>
<organism evidence="1 2">
    <name type="scientific">Tropicibacter oceani</name>
    <dbReference type="NCBI Taxonomy" id="3058420"/>
    <lineage>
        <taxon>Bacteria</taxon>
        <taxon>Pseudomonadati</taxon>
        <taxon>Pseudomonadota</taxon>
        <taxon>Alphaproteobacteria</taxon>
        <taxon>Rhodobacterales</taxon>
        <taxon>Roseobacteraceae</taxon>
        <taxon>Tropicibacter</taxon>
    </lineage>
</organism>
<dbReference type="EMBL" id="CP124616">
    <property type="protein sequence ID" value="WGW02912.1"/>
    <property type="molecule type" value="Genomic_DNA"/>
</dbReference>
<gene>
    <name evidence="1" type="ORF">QF118_13315</name>
</gene>
<evidence type="ECO:0000313" key="1">
    <source>
        <dbReference type="EMBL" id="WGW02912.1"/>
    </source>
</evidence>
<dbReference type="Proteomes" id="UP001241605">
    <property type="component" value="Chromosome"/>
</dbReference>